<organism evidence="1">
    <name type="scientific">marine sediment metagenome</name>
    <dbReference type="NCBI Taxonomy" id="412755"/>
    <lineage>
        <taxon>unclassified sequences</taxon>
        <taxon>metagenomes</taxon>
        <taxon>ecological metagenomes</taxon>
    </lineage>
</organism>
<gene>
    <name evidence="1" type="ORF">LCGC14_2219330</name>
</gene>
<reference evidence="1" key="1">
    <citation type="journal article" date="2015" name="Nature">
        <title>Complex archaea that bridge the gap between prokaryotes and eukaryotes.</title>
        <authorList>
            <person name="Spang A."/>
            <person name="Saw J.H."/>
            <person name="Jorgensen S.L."/>
            <person name="Zaremba-Niedzwiedzka K."/>
            <person name="Martijn J."/>
            <person name="Lind A.E."/>
            <person name="van Eijk R."/>
            <person name="Schleper C."/>
            <person name="Guy L."/>
            <person name="Ettema T.J."/>
        </authorList>
    </citation>
    <scope>NUCLEOTIDE SEQUENCE</scope>
</reference>
<comment type="caution">
    <text evidence="1">The sequence shown here is derived from an EMBL/GenBank/DDBJ whole genome shotgun (WGS) entry which is preliminary data.</text>
</comment>
<dbReference type="AlphaFoldDB" id="A0A0F9DBL1"/>
<sequence length="153" mass="16695">MVMYRVLFIHVLPAMMFGAISRGGLPDDWKDALFDQTIYILGPLSLPGRIITDAMLGFAGGRTGVEDALTANVGKTVEAVIKGEPKKAVIPALKVIGGATGLVPNQVFKTGRGVYDIMTGETDDLRRSIYSDWSLTQYGWPSPKEKGRKPIRR</sequence>
<name>A0A0F9DBL1_9ZZZZ</name>
<proteinExistence type="predicted"/>
<protein>
    <submittedName>
        <fullName evidence="1">Uncharacterized protein</fullName>
    </submittedName>
</protein>
<evidence type="ECO:0000313" key="1">
    <source>
        <dbReference type="EMBL" id="KKL59044.1"/>
    </source>
</evidence>
<accession>A0A0F9DBL1</accession>
<dbReference type="EMBL" id="LAZR01029617">
    <property type="protein sequence ID" value="KKL59044.1"/>
    <property type="molecule type" value="Genomic_DNA"/>
</dbReference>